<dbReference type="GO" id="GO:0009252">
    <property type="term" value="P:peptidoglycan biosynthetic process"/>
    <property type="evidence" value="ECO:0007669"/>
    <property type="project" value="UniProtKB-UniRule"/>
</dbReference>
<dbReference type="Proteomes" id="UP000233534">
    <property type="component" value="Chromosome"/>
</dbReference>
<keyword evidence="4 10" id="KW-0547">Nucleotide-binding</keyword>
<dbReference type="GO" id="GO:0008360">
    <property type="term" value="P:regulation of cell shape"/>
    <property type="evidence" value="ECO:0007669"/>
    <property type="project" value="UniProtKB-KW"/>
</dbReference>
<dbReference type="GO" id="GO:0071555">
    <property type="term" value="P:cell wall organization"/>
    <property type="evidence" value="ECO:0007669"/>
    <property type="project" value="UniProtKB-KW"/>
</dbReference>
<evidence type="ECO:0000256" key="3">
    <source>
        <dbReference type="ARBA" id="ARBA00022618"/>
    </source>
</evidence>
<dbReference type="SUPFAM" id="SSF53623">
    <property type="entry name" value="MurD-like peptide ligases, catalytic domain"/>
    <property type="match status" value="1"/>
</dbReference>
<dbReference type="AlphaFoldDB" id="A0A2K9EFL3"/>
<dbReference type="GO" id="GO:0051301">
    <property type="term" value="P:cell division"/>
    <property type="evidence" value="ECO:0007669"/>
    <property type="project" value="UniProtKB-KW"/>
</dbReference>
<evidence type="ECO:0000256" key="7">
    <source>
        <dbReference type="ARBA" id="ARBA00022984"/>
    </source>
</evidence>
<evidence type="ECO:0000256" key="2">
    <source>
        <dbReference type="ARBA" id="ARBA00022598"/>
    </source>
</evidence>
<dbReference type="PANTHER" id="PTHR43024">
    <property type="entry name" value="UDP-N-ACETYLMURAMOYL-TRIPEPTIDE--D-ALANYL-D-ALANINE LIGASE"/>
    <property type="match status" value="1"/>
</dbReference>
<evidence type="ECO:0000256" key="9">
    <source>
        <dbReference type="ARBA" id="ARBA00023316"/>
    </source>
</evidence>
<dbReference type="UniPathway" id="UPA00219"/>
<evidence type="ECO:0000256" key="1">
    <source>
        <dbReference type="ARBA" id="ARBA00022490"/>
    </source>
</evidence>
<dbReference type="Gene3D" id="3.90.190.20">
    <property type="entry name" value="Mur ligase, C-terminal domain"/>
    <property type="match status" value="1"/>
</dbReference>
<keyword evidence="9 10" id="KW-0961">Cell wall biogenesis/degradation</keyword>
<dbReference type="Pfam" id="PF02875">
    <property type="entry name" value="Mur_ligase_C"/>
    <property type="match status" value="1"/>
</dbReference>
<dbReference type="InterPro" id="IPR013221">
    <property type="entry name" value="Mur_ligase_cen"/>
</dbReference>
<dbReference type="Gene3D" id="3.40.1390.10">
    <property type="entry name" value="MurE/MurF, N-terminal domain"/>
    <property type="match status" value="1"/>
</dbReference>
<sequence>MQQLKCAEILNATEGKLLSGRDDSTFSGISTDSRNIKEGDLFIPLKGERFDGHDYVEEALAKGAFGALTEKDIEPDGEKVIIKVDDTLKALRLIAAFYRSKFNIPFIGITGSVGKTSTKEMVWSVLSKKFNVLKNQGNFNNEIGVPLTIFRLEPFHEAAVVEMGMNNLGEISRLTSMVKPDIAIITNIGVSHIENLGSKKNILRAKMEILEGLNKKGLVILNGDDNLLFGLKGLLNFRTVFYGFEEGLDYQAYNVRSLGEKGSVFEIEINKKEYEVKVPVPGIHNIYNALASIAAGVELMIPEEDIIKGIEEFSPAKMRLDIINSNGIKVINDAYNASPQSMEAALVVLKEVSSGQRSIAVLGDMYELGEMTEEAHIHIGKFAAEQGIDYIIAVGDNAKSICKGALSMGVDKERVLKFENNKETSKFLGSFIKEGDVILVKGSRGMKMEEIVNKLTS</sequence>
<gene>
    <name evidence="10 15" type="primary">murF</name>
    <name evidence="15" type="ORF">HVS_10600</name>
</gene>
<dbReference type="EMBL" id="CP025197">
    <property type="protein sequence ID" value="AUG58015.1"/>
    <property type="molecule type" value="Genomic_DNA"/>
</dbReference>
<dbReference type="Pfam" id="PF01225">
    <property type="entry name" value="Mur_ligase"/>
    <property type="match status" value="1"/>
</dbReference>
<dbReference type="EC" id="6.3.2.10" evidence="10 11"/>
<dbReference type="InterPro" id="IPR036565">
    <property type="entry name" value="Mur-like_cat_sf"/>
</dbReference>
<dbReference type="RefSeq" id="WP_101302068.1">
    <property type="nucleotide sequence ID" value="NZ_CP025197.1"/>
</dbReference>
<evidence type="ECO:0000313" key="15">
    <source>
        <dbReference type="EMBL" id="AUG58015.1"/>
    </source>
</evidence>
<feature type="domain" description="Mur ligase central" evidence="14">
    <location>
        <begin position="109"/>
        <end position="295"/>
    </location>
</feature>
<dbReference type="KEGG" id="hsc:HVS_10600"/>
<organism evidence="15 16">
    <name type="scientific">Acetivibrio saccincola</name>
    <dbReference type="NCBI Taxonomy" id="1677857"/>
    <lineage>
        <taxon>Bacteria</taxon>
        <taxon>Bacillati</taxon>
        <taxon>Bacillota</taxon>
        <taxon>Clostridia</taxon>
        <taxon>Eubacteriales</taxon>
        <taxon>Oscillospiraceae</taxon>
        <taxon>Acetivibrio</taxon>
    </lineage>
</organism>
<evidence type="ECO:0000256" key="4">
    <source>
        <dbReference type="ARBA" id="ARBA00022741"/>
    </source>
</evidence>
<feature type="domain" description="Mur ligase C-terminal" evidence="13">
    <location>
        <begin position="318"/>
        <end position="444"/>
    </location>
</feature>
<comment type="similarity">
    <text evidence="10">Belongs to the MurCDEF family. MurF subfamily.</text>
</comment>
<comment type="catalytic activity">
    <reaction evidence="10 11">
        <text>D-alanyl-D-alanine + UDP-N-acetyl-alpha-D-muramoyl-L-alanyl-gamma-D-glutamyl-meso-2,6-diaminopimelate + ATP = UDP-N-acetyl-alpha-D-muramoyl-L-alanyl-gamma-D-glutamyl-meso-2,6-diaminopimeloyl-D-alanyl-D-alanine + ADP + phosphate + H(+)</text>
        <dbReference type="Rhea" id="RHEA:28374"/>
        <dbReference type="ChEBI" id="CHEBI:15378"/>
        <dbReference type="ChEBI" id="CHEBI:30616"/>
        <dbReference type="ChEBI" id="CHEBI:43474"/>
        <dbReference type="ChEBI" id="CHEBI:57822"/>
        <dbReference type="ChEBI" id="CHEBI:61386"/>
        <dbReference type="ChEBI" id="CHEBI:83905"/>
        <dbReference type="ChEBI" id="CHEBI:456216"/>
        <dbReference type="EC" id="6.3.2.10"/>
    </reaction>
</comment>
<dbReference type="InterPro" id="IPR005863">
    <property type="entry name" value="UDP-N-AcMur_synth"/>
</dbReference>
<dbReference type="InterPro" id="IPR004101">
    <property type="entry name" value="Mur_ligase_C"/>
</dbReference>
<evidence type="ECO:0000259" key="14">
    <source>
        <dbReference type="Pfam" id="PF08245"/>
    </source>
</evidence>
<dbReference type="PANTHER" id="PTHR43024:SF1">
    <property type="entry name" value="UDP-N-ACETYLMURAMOYL-TRIPEPTIDE--D-ALANYL-D-ALANINE LIGASE"/>
    <property type="match status" value="1"/>
</dbReference>
<keyword evidence="2 10" id="KW-0436">Ligase</keyword>
<dbReference type="InterPro" id="IPR036615">
    <property type="entry name" value="Mur_ligase_C_dom_sf"/>
</dbReference>
<keyword evidence="1 10" id="KW-0963">Cytoplasm</keyword>
<dbReference type="NCBIfam" id="TIGR01143">
    <property type="entry name" value="murF"/>
    <property type="match status" value="1"/>
</dbReference>
<dbReference type="GO" id="GO:0047480">
    <property type="term" value="F:UDP-N-acetylmuramoyl-tripeptide-D-alanyl-D-alanine ligase activity"/>
    <property type="evidence" value="ECO:0007669"/>
    <property type="project" value="UniProtKB-UniRule"/>
</dbReference>
<evidence type="ECO:0000313" key="16">
    <source>
        <dbReference type="Proteomes" id="UP000233534"/>
    </source>
</evidence>
<dbReference type="GO" id="GO:0005737">
    <property type="term" value="C:cytoplasm"/>
    <property type="evidence" value="ECO:0007669"/>
    <property type="project" value="UniProtKB-SubCell"/>
</dbReference>
<keyword evidence="7 10" id="KW-0573">Peptidoglycan synthesis</keyword>
<comment type="function">
    <text evidence="10 11">Involved in cell wall formation. Catalyzes the final step in the synthesis of UDP-N-acetylmuramoyl-pentapeptide, the precursor of murein.</text>
</comment>
<evidence type="ECO:0000259" key="13">
    <source>
        <dbReference type="Pfam" id="PF02875"/>
    </source>
</evidence>
<keyword evidence="8 10" id="KW-0131">Cell cycle</keyword>
<evidence type="ECO:0000256" key="6">
    <source>
        <dbReference type="ARBA" id="ARBA00022960"/>
    </source>
</evidence>
<dbReference type="SUPFAM" id="SSF63418">
    <property type="entry name" value="MurE/MurF N-terminal domain"/>
    <property type="match status" value="1"/>
</dbReference>
<feature type="binding site" evidence="10">
    <location>
        <begin position="111"/>
        <end position="117"/>
    </location>
    <ligand>
        <name>ATP</name>
        <dbReference type="ChEBI" id="CHEBI:30616"/>
    </ligand>
</feature>
<evidence type="ECO:0000256" key="11">
    <source>
        <dbReference type="RuleBase" id="RU004136"/>
    </source>
</evidence>
<dbReference type="HAMAP" id="MF_02019">
    <property type="entry name" value="MurF"/>
    <property type="match status" value="1"/>
</dbReference>
<proteinExistence type="inferred from homology"/>
<comment type="pathway">
    <text evidence="10 11">Cell wall biogenesis; peptidoglycan biosynthesis.</text>
</comment>
<keyword evidence="6 10" id="KW-0133">Cell shape</keyword>
<comment type="subcellular location">
    <subcellularLocation>
        <location evidence="10 11">Cytoplasm</location>
    </subcellularLocation>
</comment>
<protein>
    <recommendedName>
        <fullName evidence="10 11">UDP-N-acetylmuramoyl-tripeptide--D-alanyl-D-alanine ligase</fullName>
        <ecNumber evidence="10 11">6.3.2.10</ecNumber>
    </recommendedName>
    <alternativeName>
        <fullName evidence="10">D-alanyl-D-alanine-adding enzyme</fullName>
    </alternativeName>
</protein>
<keyword evidence="16" id="KW-1185">Reference proteome</keyword>
<dbReference type="GO" id="GO:0005524">
    <property type="term" value="F:ATP binding"/>
    <property type="evidence" value="ECO:0007669"/>
    <property type="project" value="UniProtKB-UniRule"/>
</dbReference>
<accession>A0A2K9EFL3</accession>
<dbReference type="InterPro" id="IPR000713">
    <property type="entry name" value="Mur_ligase_N"/>
</dbReference>
<evidence type="ECO:0000256" key="5">
    <source>
        <dbReference type="ARBA" id="ARBA00022840"/>
    </source>
</evidence>
<dbReference type="GO" id="GO:0008766">
    <property type="term" value="F:UDP-N-acetylmuramoylalanyl-D-glutamyl-2,6-diaminopimelate-D-alanyl-D-alanine ligase activity"/>
    <property type="evidence" value="ECO:0007669"/>
    <property type="project" value="RHEA"/>
</dbReference>
<dbReference type="InterPro" id="IPR035911">
    <property type="entry name" value="MurE/MurF_N"/>
</dbReference>
<evidence type="ECO:0000256" key="8">
    <source>
        <dbReference type="ARBA" id="ARBA00023306"/>
    </source>
</evidence>
<evidence type="ECO:0000259" key="12">
    <source>
        <dbReference type="Pfam" id="PF01225"/>
    </source>
</evidence>
<dbReference type="SUPFAM" id="SSF53244">
    <property type="entry name" value="MurD-like peptide ligases, peptide-binding domain"/>
    <property type="match status" value="1"/>
</dbReference>
<dbReference type="Gene3D" id="3.40.1190.10">
    <property type="entry name" value="Mur-like, catalytic domain"/>
    <property type="match status" value="1"/>
</dbReference>
<keyword evidence="5 10" id="KW-0067">ATP-binding</keyword>
<feature type="domain" description="Mur ligase N-terminal catalytic" evidence="12">
    <location>
        <begin position="26"/>
        <end position="98"/>
    </location>
</feature>
<dbReference type="Pfam" id="PF08245">
    <property type="entry name" value="Mur_ligase_M"/>
    <property type="match status" value="1"/>
</dbReference>
<reference evidence="15 16" key="1">
    <citation type="submission" date="2017-12" db="EMBL/GenBank/DDBJ databases">
        <title>Complete genome sequence of Herbivorax saccincola GGR1, a novel Cellulosome-producing hydrolytic bacterium in a thermophilic biogas plant, established by Illumina and Nanopore MinION sequencing.</title>
        <authorList>
            <person name="Pechtl A."/>
            <person name="Ruckert C."/>
            <person name="Koeck D.E."/>
            <person name="Maus I."/>
            <person name="Winkler A."/>
            <person name="Kalinowski J."/>
            <person name="Puhler A."/>
            <person name="Schwarz W.W."/>
            <person name="Zverlov V.V."/>
            <person name="Schluter A."/>
            <person name="Liebl W."/>
        </authorList>
    </citation>
    <scope>NUCLEOTIDE SEQUENCE [LARGE SCALE GENOMIC DNA]</scope>
    <source>
        <strain evidence="16">SR1</strain>
    </source>
</reference>
<keyword evidence="3 10" id="KW-0132">Cell division</keyword>
<name>A0A2K9EFL3_9FIRM</name>
<evidence type="ECO:0000256" key="10">
    <source>
        <dbReference type="HAMAP-Rule" id="MF_02019"/>
    </source>
</evidence>
<dbReference type="InterPro" id="IPR051046">
    <property type="entry name" value="MurCDEF_CellWall_CoF430Synth"/>
</dbReference>